<reference evidence="2" key="1">
    <citation type="submission" date="2017-02" db="UniProtKB">
        <authorList>
            <consortium name="WormBaseParasite"/>
        </authorList>
    </citation>
    <scope>IDENTIFICATION</scope>
</reference>
<evidence type="ECO:0000313" key="1">
    <source>
        <dbReference type="Proteomes" id="UP000050640"/>
    </source>
</evidence>
<keyword evidence="1" id="KW-1185">Reference proteome</keyword>
<dbReference type="WBParaSite" id="EEL_0000312701-mRNA-1">
    <property type="protein sequence ID" value="EEL_0000312701-mRNA-1"/>
    <property type="gene ID" value="EEL_0000312701"/>
</dbReference>
<accession>A0A0R3RNR6</accession>
<organism evidence="1 2">
    <name type="scientific">Elaeophora elaphi</name>
    <dbReference type="NCBI Taxonomy" id="1147741"/>
    <lineage>
        <taxon>Eukaryota</taxon>
        <taxon>Metazoa</taxon>
        <taxon>Ecdysozoa</taxon>
        <taxon>Nematoda</taxon>
        <taxon>Chromadorea</taxon>
        <taxon>Rhabditida</taxon>
        <taxon>Spirurina</taxon>
        <taxon>Spiruromorpha</taxon>
        <taxon>Filarioidea</taxon>
        <taxon>Onchocercidae</taxon>
        <taxon>Elaeophora</taxon>
    </lineage>
</organism>
<protein>
    <submittedName>
        <fullName evidence="2">Transcriptional regulator</fullName>
    </submittedName>
</protein>
<sequence>MSELTLTNLRLVILRERKLTNGLRLALHNIFPNIPVSTLRLRGKSSLAGVNNHVEGESRFDSGPVYAIVGIRKFDYGKNKD</sequence>
<proteinExistence type="predicted"/>
<name>A0A0R3RNR6_9BILA</name>
<evidence type="ECO:0000313" key="2">
    <source>
        <dbReference type="WBParaSite" id="EEL_0000312701-mRNA-1"/>
    </source>
</evidence>
<dbReference type="Proteomes" id="UP000050640">
    <property type="component" value="Unplaced"/>
</dbReference>
<dbReference type="AlphaFoldDB" id="A0A0R3RNR6"/>